<dbReference type="OrthoDB" id="9802507at2"/>
<evidence type="ECO:0000256" key="5">
    <source>
        <dbReference type="ARBA" id="ARBA00020367"/>
    </source>
</evidence>
<evidence type="ECO:0000256" key="1">
    <source>
        <dbReference type="ARBA" id="ARBA00004496"/>
    </source>
</evidence>
<dbReference type="GO" id="GO:0005524">
    <property type="term" value="F:ATP binding"/>
    <property type="evidence" value="ECO:0007669"/>
    <property type="project" value="UniProtKB-KW"/>
</dbReference>
<evidence type="ECO:0000256" key="4">
    <source>
        <dbReference type="ARBA" id="ARBA00013047"/>
    </source>
</evidence>
<keyword evidence="10 15" id="KW-0067">ATP-binding</keyword>
<evidence type="ECO:0000256" key="9">
    <source>
        <dbReference type="ARBA" id="ARBA00022755"/>
    </source>
</evidence>
<evidence type="ECO:0000256" key="13">
    <source>
        <dbReference type="ARBA" id="ARBA00033093"/>
    </source>
</evidence>
<keyword evidence="9 15" id="KW-0658">Purine biosynthesis</keyword>
<dbReference type="SUPFAM" id="SSF55326">
    <property type="entry name" value="PurM N-terminal domain-like"/>
    <property type="match status" value="1"/>
</dbReference>
<dbReference type="EC" id="6.3.3.1" evidence="4 15"/>
<evidence type="ECO:0000256" key="11">
    <source>
        <dbReference type="ARBA" id="ARBA00031908"/>
    </source>
</evidence>
<dbReference type="SUPFAM" id="SSF56042">
    <property type="entry name" value="PurM C-terminal domain-like"/>
    <property type="match status" value="1"/>
</dbReference>
<reference evidence="18" key="1">
    <citation type="submission" date="2016-08" db="EMBL/GenBank/DDBJ databases">
        <title>Complete genome of Cloacibacillus porcorum.</title>
        <authorList>
            <person name="Looft T."/>
            <person name="Bayles D.O."/>
            <person name="Alt D.P."/>
        </authorList>
    </citation>
    <scope>NUCLEOTIDE SEQUENCE [LARGE SCALE GENOMIC DNA]</scope>
    <source>
        <strain evidence="18">CL-84</strain>
    </source>
</reference>
<keyword evidence="8 15" id="KW-0547">Nucleotide-binding</keyword>
<comment type="subcellular location">
    <subcellularLocation>
        <location evidence="1 15">Cytoplasm</location>
    </subcellularLocation>
</comment>
<dbReference type="Gene3D" id="3.30.1330.10">
    <property type="entry name" value="PurM-like, N-terminal domain"/>
    <property type="match status" value="1"/>
</dbReference>
<evidence type="ECO:0000256" key="8">
    <source>
        <dbReference type="ARBA" id="ARBA00022741"/>
    </source>
</evidence>
<dbReference type="GeneID" id="83057649"/>
<evidence type="ECO:0000256" key="6">
    <source>
        <dbReference type="ARBA" id="ARBA00022490"/>
    </source>
</evidence>
<evidence type="ECO:0000259" key="16">
    <source>
        <dbReference type="Pfam" id="PF00586"/>
    </source>
</evidence>
<comment type="pathway">
    <text evidence="2 15">Purine metabolism; IMP biosynthesis via de novo pathway; 5-amino-1-(5-phospho-D-ribosyl)imidazole from N(2)-formyl-N(1)-(5-phospho-D-ribosyl)glycinamide: step 2/2.</text>
</comment>
<dbReference type="FunFam" id="3.90.650.10:FF:000011">
    <property type="entry name" value="Phosphoribosylformylglycinamidine cyclo-ligase"/>
    <property type="match status" value="1"/>
</dbReference>
<dbReference type="PANTHER" id="PTHR10520">
    <property type="entry name" value="TRIFUNCTIONAL PURINE BIOSYNTHETIC PROTEIN ADENOSINE-3-RELATED"/>
    <property type="match status" value="1"/>
</dbReference>
<comment type="catalytic activity">
    <reaction evidence="14 15">
        <text>2-formamido-N(1)-(5-O-phospho-beta-D-ribosyl)acetamidine + ATP = 5-amino-1-(5-phospho-beta-D-ribosyl)imidazole + ADP + phosphate + H(+)</text>
        <dbReference type="Rhea" id="RHEA:23032"/>
        <dbReference type="ChEBI" id="CHEBI:15378"/>
        <dbReference type="ChEBI" id="CHEBI:30616"/>
        <dbReference type="ChEBI" id="CHEBI:43474"/>
        <dbReference type="ChEBI" id="CHEBI:137981"/>
        <dbReference type="ChEBI" id="CHEBI:147287"/>
        <dbReference type="ChEBI" id="CHEBI:456216"/>
        <dbReference type="EC" id="6.3.3.1"/>
    </reaction>
</comment>
<dbReference type="STRING" id="1197717.BED41_07265"/>
<evidence type="ECO:0000313" key="19">
    <source>
        <dbReference type="Proteomes" id="UP000093044"/>
    </source>
</evidence>
<evidence type="ECO:0000256" key="12">
    <source>
        <dbReference type="ARBA" id="ARBA00032931"/>
    </source>
</evidence>
<dbReference type="InterPro" id="IPR010918">
    <property type="entry name" value="PurM-like_C_dom"/>
</dbReference>
<evidence type="ECO:0000256" key="14">
    <source>
        <dbReference type="ARBA" id="ARBA00049057"/>
    </source>
</evidence>
<dbReference type="GO" id="GO:0006189">
    <property type="term" value="P:'de novo' IMP biosynthetic process"/>
    <property type="evidence" value="ECO:0007669"/>
    <property type="project" value="UniProtKB-UniRule"/>
</dbReference>
<evidence type="ECO:0000256" key="15">
    <source>
        <dbReference type="HAMAP-Rule" id="MF_00741"/>
    </source>
</evidence>
<dbReference type="InterPro" id="IPR036921">
    <property type="entry name" value="PurM-like_N_sf"/>
</dbReference>
<dbReference type="EMBL" id="CP016757">
    <property type="protein sequence ID" value="ANZ44890.1"/>
    <property type="molecule type" value="Genomic_DNA"/>
</dbReference>
<dbReference type="GO" id="GO:0004641">
    <property type="term" value="F:phosphoribosylformylglycinamidine cyclo-ligase activity"/>
    <property type="evidence" value="ECO:0007669"/>
    <property type="project" value="UniProtKB-UniRule"/>
</dbReference>
<dbReference type="Pfam" id="PF02769">
    <property type="entry name" value="AIRS_C"/>
    <property type="match status" value="1"/>
</dbReference>
<sequence length="337" mass="35349">MSKLSYENSGVSITGGDAWVETIKGLLSKHPKDKNCVGGVGGFAGLYRIGGGQCLAACCDGVGTKLELAKATGLYKGLGQDLVAMNVNDLVTVGARPLFFLDYAACGKLDETILKQIVEGVIDACDESLCALLGGETAEMPGVYGADGFDLAGFSVGIVDEDKIIDGSNIQEGNLLVGLPSSGVHSNGYSLVRSALGKGGLDIPLDSTPKGWKESVAEAVMRPTKLYVKAALAAIKTGVVHGMAHITGGGMYGNVIRIIPKHLDIAVDFKSWERPAIFDLIQSAGIDEEEMQRVFNLGIGYVFVIDATELKRLEEALAPLGEKPVVIGEVIKCTSRG</sequence>
<protein>
    <recommendedName>
        <fullName evidence="5 15">Phosphoribosylformylglycinamidine cyclo-ligase</fullName>
        <ecNumber evidence="4 15">6.3.3.1</ecNumber>
    </recommendedName>
    <alternativeName>
        <fullName evidence="12 15">AIR synthase</fullName>
    </alternativeName>
    <alternativeName>
        <fullName evidence="13 15">AIRS</fullName>
    </alternativeName>
    <alternativeName>
        <fullName evidence="11 15">Phosphoribosyl-aminoimidazole synthetase</fullName>
    </alternativeName>
</protein>
<comment type="similarity">
    <text evidence="3 15">Belongs to the AIR synthase family.</text>
</comment>
<dbReference type="Gene3D" id="3.90.650.10">
    <property type="entry name" value="PurM-like C-terminal domain"/>
    <property type="match status" value="1"/>
</dbReference>
<organism evidence="18 19">
    <name type="scientific">Cloacibacillus porcorum</name>
    <dbReference type="NCBI Taxonomy" id="1197717"/>
    <lineage>
        <taxon>Bacteria</taxon>
        <taxon>Thermotogati</taxon>
        <taxon>Synergistota</taxon>
        <taxon>Synergistia</taxon>
        <taxon>Synergistales</taxon>
        <taxon>Synergistaceae</taxon>
        <taxon>Cloacibacillus</taxon>
    </lineage>
</organism>
<feature type="domain" description="PurM-like N-terminal" evidence="16">
    <location>
        <begin position="44"/>
        <end position="159"/>
    </location>
</feature>
<keyword evidence="7 15" id="KW-0436">Ligase</keyword>
<evidence type="ECO:0000259" key="17">
    <source>
        <dbReference type="Pfam" id="PF02769"/>
    </source>
</evidence>
<evidence type="ECO:0000256" key="2">
    <source>
        <dbReference type="ARBA" id="ARBA00004686"/>
    </source>
</evidence>
<evidence type="ECO:0000313" key="18">
    <source>
        <dbReference type="EMBL" id="ANZ44890.1"/>
    </source>
</evidence>
<proteinExistence type="inferred from homology"/>
<gene>
    <name evidence="15" type="primary">purM</name>
    <name evidence="18" type="ORF">BED41_07265</name>
</gene>
<keyword evidence="19" id="KW-1185">Reference proteome</keyword>
<dbReference type="RefSeq" id="WP_066744451.1">
    <property type="nucleotide sequence ID" value="NZ_CP016757.1"/>
</dbReference>
<accession>A0A1B2I4J1</accession>
<dbReference type="HAMAP" id="MF_00741">
    <property type="entry name" value="AIRS"/>
    <property type="match status" value="1"/>
</dbReference>
<evidence type="ECO:0000256" key="3">
    <source>
        <dbReference type="ARBA" id="ARBA00010280"/>
    </source>
</evidence>
<dbReference type="Proteomes" id="UP000093044">
    <property type="component" value="Chromosome"/>
</dbReference>
<dbReference type="NCBIfam" id="TIGR00878">
    <property type="entry name" value="purM"/>
    <property type="match status" value="1"/>
</dbReference>
<dbReference type="GO" id="GO:0005829">
    <property type="term" value="C:cytosol"/>
    <property type="evidence" value="ECO:0007669"/>
    <property type="project" value="TreeGrafter"/>
</dbReference>
<dbReference type="KEGG" id="cpor:BED41_07265"/>
<dbReference type="CDD" id="cd02196">
    <property type="entry name" value="PurM"/>
    <property type="match status" value="1"/>
</dbReference>
<dbReference type="GO" id="GO:0046084">
    <property type="term" value="P:adenine biosynthetic process"/>
    <property type="evidence" value="ECO:0007669"/>
    <property type="project" value="TreeGrafter"/>
</dbReference>
<dbReference type="InterPro" id="IPR004733">
    <property type="entry name" value="PurM_cligase"/>
</dbReference>
<dbReference type="AlphaFoldDB" id="A0A1B2I4J1"/>
<evidence type="ECO:0000256" key="7">
    <source>
        <dbReference type="ARBA" id="ARBA00022598"/>
    </source>
</evidence>
<name>A0A1B2I4J1_9BACT</name>
<dbReference type="InterPro" id="IPR016188">
    <property type="entry name" value="PurM-like_N"/>
</dbReference>
<dbReference type="InterPro" id="IPR036676">
    <property type="entry name" value="PurM-like_C_sf"/>
</dbReference>
<keyword evidence="6 15" id="KW-0963">Cytoplasm</keyword>
<dbReference type="GO" id="GO:0004637">
    <property type="term" value="F:phosphoribosylamine-glycine ligase activity"/>
    <property type="evidence" value="ECO:0007669"/>
    <property type="project" value="TreeGrafter"/>
</dbReference>
<evidence type="ECO:0000256" key="10">
    <source>
        <dbReference type="ARBA" id="ARBA00022840"/>
    </source>
</evidence>
<dbReference type="Pfam" id="PF00586">
    <property type="entry name" value="AIRS"/>
    <property type="match status" value="1"/>
</dbReference>
<dbReference type="UniPathway" id="UPA00074">
    <property type="reaction ID" value="UER00129"/>
</dbReference>
<feature type="domain" description="PurM-like C-terminal" evidence="17">
    <location>
        <begin position="171"/>
        <end position="332"/>
    </location>
</feature>
<dbReference type="PANTHER" id="PTHR10520:SF12">
    <property type="entry name" value="TRIFUNCTIONAL PURINE BIOSYNTHETIC PROTEIN ADENOSINE-3"/>
    <property type="match status" value="1"/>
</dbReference>